<dbReference type="AlphaFoldDB" id="L0KFV4"/>
<gene>
    <name evidence="1" type="ordered locus">Mesau_00921</name>
</gene>
<dbReference type="RefSeq" id="WP_015314877.1">
    <property type="nucleotide sequence ID" value="NC_019973.1"/>
</dbReference>
<dbReference type="eggNOG" id="ENOG5033FUU">
    <property type="taxonomic scope" value="Bacteria"/>
</dbReference>
<evidence type="ECO:0000313" key="2">
    <source>
        <dbReference type="Proteomes" id="UP000010998"/>
    </source>
</evidence>
<name>L0KFV4_MESAW</name>
<accession>L0KFV4</accession>
<organism evidence="1 2">
    <name type="scientific">Mesorhizobium australicum (strain HAMBI 3006 / LMG 24608 / WSM2073)</name>
    <dbReference type="NCBI Taxonomy" id="754035"/>
    <lineage>
        <taxon>Bacteria</taxon>
        <taxon>Pseudomonadati</taxon>
        <taxon>Pseudomonadota</taxon>
        <taxon>Alphaproteobacteria</taxon>
        <taxon>Hyphomicrobiales</taxon>
        <taxon>Phyllobacteriaceae</taxon>
        <taxon>Mesorhizobium</taxon>
    </lineage>
</organism>
<dbReference type="STRING" id="754035.Mesau_00921"/>
<sequence>MRSRVDLHLVANTLKQLNDSAYFEQRLHEFTRHLIGAIEHVLDNPGKYDAAVEETFAKVARSVQSYLSGSTNNEVPYEVVYCLTDALKRWKLSEAVIVTFLTEDRNAHHDFHLRNSDPWLFIEAFITDYDPQGFKLPLVMIGVPRIYAHKPVFCVPLFHELGHFVDHQHSVSAVSMIQNSNLIGPQNGNELSHRREYFADLFAACFVGRSSIAALEAIAPNVSSSLTHPATADRAALVDAFLAGGSHPIIDLVQNALQALQLPTLTPIFQRVEVGADYDDIRTFVPASMEQVYGLFDSAWNYLFGAIDNNRNPWNFSSAKDGDIEVLTNDLTEKSIRNFAIRQAWDVASTGS</sequence>
<dbReference type="HOGENOM" id="CLU_801241_0_0_5"/>
<dbReference type="Proteomes" id="UP000010998">
    <property type="component" value="Chromosome"/>
</dbReference>
<dbReference type="KEGG" id="mam:Mesau_00921"/>
<dbReference type="EMBL" id="CP003358">
    <property type="protein sequence ID" value="AGB43405.1"/>
    <property type="molecule type" value="Genomic_DNA"/>
</dbReference>
<evidence type="ECO:0000313" key="1">
    <source>
        <dbReference type="EMBL" id="AGB43405.1"/>
    </source>
</evidence>
<reference evidence="2" key="1">
    <citation type="submission" date="2012-02" db="EMBL/GenBank/DDBJ databases">
        <title>Complete sequence of Mesorhizobium australicum WSM2073.</title>
        <authorList>
            <person name="Lucas S."/>
            <person name="Han J."/>
            <person name="Lapidus A."/>
            <person name="Cheng J.-F."/>
            <person name="Goodwin L."/>
            <person name="Pitluck S."/>
            <person name="Peters L."/>
            <person name="Gu W."/>
            <person name="Detter J.C."/>
            <person name="Han C."/>
            <person name="Tapia R."/>
            <person name="Land M."/>
            <person name="Hauser L."/>
            <person name="Kyrpides N."/>
            <person name="Ivanova N."/>
            <person name="Pagani I."/>
            <person name="Reeve W.G."/>
            <person name="Howieson J.G."/>
            <person name="Tiwari R.P."/>
            <person name="O'Hara G.W."/>
            <person name="Atkins C.A."/>
            <person name="Ronson C.W."/>
            <person name="Nandasena K.G."/>
            <person name="Woyke T."/>
        </authorList>
    </citation>
    <scope>NUCLEOTIDE SEQUENCE [LARGE SCALE GENOMIC DNA]</scope>
    <source>
        <strain evidence="2">LMG 24608 / HAMBI 3006 / WSM2073</strain>
    </source>
</reference>
<dbReference type="GeneID" id="90988438"/>
<protein>
    <submittedName>
        <fullName evidence="1">Uncharacterized protein</fullName>
    </submittedName>
</protein>
<keyword evidence="2" id="KW-1185">Reference proteome</keyword>
<dbReference type="OrthoDB" id="8078993at2"/>
<proteinExistence type="predicted"/>